<protein>
    <submittedName>
        <fullName evidence="5">Uncharacterized protein</fullName>
    </submittedName>
</protein>
<dbReference type="Pfam" id="PF10165">
    <property type="entry name" value="Ric8"/>
    <property type="match status" value="1"/>
</dbReference>
<reference evidence="5 6" key="1">
    <citation type="submission" date="2024-01" db="EMBL/GenBank/DDBJ databases">
        <title>A draft genome for the cacao thread blight pathogen Marasmiellus scandens.</title>
        <authorList>
            <person name="Baruah I.K."/>
            <person name="Leung J."/>
            <person name="Bukari Y."/>
            <person name="Amoako-Attah I."/>
            <person name="Meinhardt L.W."/>
            <person name="Bailey B.A."/>
            <person name="Cohen S.P."/>
        </authorList>
    </citation>
    <scope>NUCLEOTIDE SEQUENCE [LARGE SCALE GENOMIC DNA]</scope>
    <source>
        <strain evidence="5 6">GH-19</strain>
    </source>
</reference>
<feature type="region of interest" description="Disordered" evidence="4">
    <location>
        <begin position="304"/>
        <end position="395"/>
    </location>
</feature>
<feature type="region of interest" description="Disordered" evidence="4">
    <location>
        <begin position="605"/>
        <end position="624"/>
    </location>
</feature>
<dbReference type="PANTHER" id="PTHR12425:SF5">
    <property type="entry name" value="SYNEMBRYN"/>
    <property type="match status" value="1"/>
</dbReference>
<dbReference type="EMBL" id="JBANRG010000005">
    <property type="protein sequence ID" value="KAK7466472.1"/>
    <property type="molecule type" value="Genomic_DNA"/>
</dbReference>
<accession>A0ABR1JWY5</accession>
<comment type="similarity">
    <text evidence="1">Belongs to the synembryn family.</text>
</comment>
<dbReference type="PANTHER" id="PTHR12425">
    <property type="entry name" value="SYNEMBRYN"/>
    <property type="match status" value="1"/>
</dbReference>
<name>A0ABR1JWY5_9AGAR</name>
<keyword evidence="2" id="KW-0344">Guanine-nucleotide releasing factor</keyword>
<keyword evidence="6" id="KW-1185">Reference proteome</keyword>
<feature type="region of interest" description="Disordered" evidence="4">
    <location>
        <begin position="567"/>
        <end position="586"/>
    </location>
</feature>
<evidence type="ECO:0000256" key="1">
    <source>
        <dbReference type="ARBA" id="ARBA00009049"/>
    </source>
</evidence>
<dbReference type="Proteomes" id="UP001498398">
    <property type="component" value="Unassembled WGS sequence"/>
</dbReference>
<evidence type="ECO:0000256" key="3">
    <source>
        <dbReference type="ARBA" id="ARBA00023186"/>
    </source>
</evidence>
<dbReference type="InterPro" id="IPR019318">
    <property type="entry name" value="Gua_nucleotide_exch_fac_Ric8"/>
</dbReference>
<keyword evidence="3" id="KW-0143">Chaperone</keyword>
<evidence type="ECO:0000256" key="2">
    <source>
        <dbReference type="ARBA" id="ARBA00022658"/>
    </source>
</evidence>
<feature type="compositionally biased region" description="Polar residues" evidence="4">
    <location>
        <begin position="340"/>
        <end position="349"/>
    </location>
</feature>
<evidence type="ECO:0000313" key="6">
    <source>
        <dbReference type="Proteomes" id="UP001498398"/>
    </source>
</evidence>
<gene>
    <name evidence="5" type="ORF">VKT23_005193</name>
</gene>
<feature type="compositionally biased region" description="Polar residues" evidence="4">
    <location>
        <begin position="384"/>
        <end position="395"/>
    </location>
</feature>
<proteinExistence type="inferred from homology"/>
<evidence type="ECO:0000313" key="5">
    <source>
        <dbReference type="EMBL" id="KAK7466472.1"/>
    </source>
</evidence>
<feature type="compositionally biased region" description="Low complexity" evidence="4">
    <location>
        <begin position="323"/>
        <end position="338"/>
    </location>
</feature>
<organism evidence="5 6">
    <name type="scientific">Marasmiellus scandens</name>
    <dbReference type="NCBI Taxonomy" id="2682957"/>
    <lineage>
        <taxon>Eukaryota</taxon>
        <taxon>Fungi</taxon>
        <taxon>Dikarya</taxon>
        <taxon>Basidiomycota</taxon>
        <taxon>Agaricomycotina</taxon>
        <taxon>Agaricomycetes</taxon>
        <taxon>Agaricomycetidae</taxon>
        <taxon>Agaricales</taxon>
        <taxon>Marasmiineae</taxon>
        <taxon>Omphalotaceae</taxon>
        <taxon>Marasmiellus</taxon>
    </lineage>
</organism>
<comment type="caution">
    <text evidence="5">The sequence shown here is derived from an EMBL/GenBank/DDBJ whole genome shotgun (WGS) entry which is preliminary data.</text>
</comment>
<evidence type="ECO:0000256" key="4">
    <source>
        <dbReference type="SAM" id="MobiDB-lite"/>
    </source>
</evidence>
<sequence length="624" mass="67900">MADILKAYQSLSPSSPRSQVATVLQSIISAIPFTFDQTTRAELIALVLKDLQSAGSKSRLSAKDAAQALLAVKTLGKNPSGSERLATAASLSTLLSLANTFKDDTEASCEALRCIANTMLLFNHARQTLITKEVAGGDIVVGMLEKATTPDQIFILSRILFLATASPSSFVISLVEDKRHGRTIVDIISLKLDAAMISILAGSKMAREAMTDLLKFTFNLLLHYPKLVDCAPPTGDSKVMGDCWSPKLDPILVPLLRVYQNLPPTFPAPLVAPLTHAIHALITIPITPSLKLIWFGPQFPGLPSRASSASHRPKSKSHEQQRSAPSSTPGSSTVTPISESPVSGPSRSHTPPKPSTLDRALSVLSAGRRSISRSPSPNPIQARRSMSANSSPSTLSFDVLQRTQDLLEITFMYYFPSNTPPDDPKLRESFKKDIAAAGIPLDTTLDDILSPLVVLGTRLCIADEQARLRMREWIVPEDLDRSNPLDEREDFLGRCLRLLSSVYHTRLKDSVGELLFAMSDSDPSTLAALFGYGHVAGFLFNKGVMSAPPPPASSNSGPNREINPITGTYAPADQNKSVVDEMTEEEKEQEMEKLFVLFDRLERNGALPPNQNPMRKVIEKSMQQ</sequence>